<dbReference type="Proteomes" id="UP001187471">
    <property type="component" value="Unassembled WGS sequence"/>
</dbReference>
<feature type="transmembrane region" description="Helical" evidence="1">
    <location>
        <begin position="338"/>
        <end position="358"/>
    </location>
</feature>
<evidence type="ECO:0000313" key="4">
    <source>
        <dbReference type="Proteomes" id="UP001187471"/>
    </source>
</evidence>
<dbReference type="PANTHER" id="PTHR31325">
    <property type="entry name" value="OS01G0798800 PROTEIN-RELATED"/>
    <property type="match status" value="1"/>
</dbReference>
<feature type="transmembrane region" description="Helical" evidence="1">
    <location>
        <begin position="58"/>
        <end position="77"/>
    </location>
</feature>
<evidence type="ECO:0000259" key="2">
    <source>
        <dbReference type="Pfam" id="PF13968"/>
    </source>
</evidence>
<reference evidence="3" key="1">
    <citation type="submission" date="2022-12" db="EMBL/GenBank/DDBJ databases">
        <title>Draft genome assemblies for two species of Escallonia (Escalloniales).</title>
        <authorList>
            <person name="Chanderbali A."/>
            <person name="Dervinis C."/>
            <person name="Anghel I."/>
            <person name="Soltis D."/>
            <person name="Soltis P."/>
            <person name="Zapata F."/>
        </authorList>
    </citation>
    <scope>NUCLEOTIDE SEQUENCE</scope>
    <source>
        <strain evidence="3">UCBG92.1500</strain>
        <tissue evidence="3">Leaf</tissue>
    </source>
</reference>
<dbReference type="Pfam" id="PF13968">
    <property type="entry name" value="DUF4220"/>
    <property type="match status" value="1"/>
</dbReference>
<evidence type="ECO:0000313" key="3">
    <source>
        <dbReference type="EMBL" id="KAK2977084.1"/>
    </source>
</evidence>
<dbReference type="EMBL" id="JAVXUO010002007">
    <property type="protein sequence ID" value="KAK2977084.1"/>
    <property type="molecule type" value="Genomic_DNA"/>
</dbReference>
<accession>A0AA88UAA6</accession>
<dbReference type="AlphaFoldDB" id="A0AA88UAA6"/>
<keyword evidence="1" id="KW-0472">Membrane</keyword>
<evidence type="ECO:0000256" key="1">
    <source>
        <dbReference type="SAM" id="Phobius"/>
    </source>
</evidence>
<gene>
    <name evidence="3" type="ORF">RJ640_017608</name>
</gene>
<keyword evidence="1" id="KW-0812">Transmembrane</keyword>
<feature type="transmembrane region" description="Helical" evidence="1">
    <location>
        <begin position="84"/>
        <end position="107"/>
    </location>
</feature>
<proteinExistence type="predicted"/>
<name>A0AA88UAA6_9ASTE</name>
<protein>
    <recommendedName>
        <fullName evidence="2">DUF4220 domain-containing protein</fullName>
    </recommendedName>
</protein>
<feature type="transmembrane region" description="Helical" evidence="1">
    <location>
        <begin position="370"/>
        <end position="391"/>
    </location>
</feature>
<organism evidence="3 4">
    <name type="scientific">Escallonia rubra</name>
    <dbReference type="NCBI Taxonomy" id="112253"/>
    <lineage>
        <taxon>Eukaryota</taxon>
        <taxon>Viridiplantae</taxon>
        <taxon>Streptophyta</taxon>
        <taxon>Embryophyta</taxon>
        <taxon>Tracheophyta</taxon>
        <taxon>Spermatophyta</taxon>
        <taxon>Magnoliopsida</taxon>
        <taxon>eudicotyledons</taxon>
        <taxon>Gunneridae</taxon>
        <taxon>Pentapetalae</taxon>
        <taxon>asterids</taxon>
        <taxon>campanulids</taxon>
        <taxon>Escalloniales</taxon>
        <taxon>Escalloniaceae</taxon>
        <taxon>Escallonia</taxon>
    </lineage>
</organism>
<comment type="caution">
    <text evidence="3">The sequence shown here is derived from an EMBL/GenBank/DDBJ whole genome shotgun (WGS) entry which is preliminary data.</text>
</comment>
<feature type="domain" description="DUF4220" evidence="2">
    <location>
        <begin position="90"/>
        <end position="429"/>
    </location>
</feature>
<keyword evidence="4" id="KW-1185">Reference proteome</keyword>
<dbReference type="InterPro" id="IPR025315">
    <property type="entry name" value="DUF4220"/>
</dbReference>
<sequence>MWSQIDTVETFVSPHWLFPRPALTSCDYLQVSFFKEDYMEIPILEKIKQVWQKWDLRFLMLVSLLLQTTLIAFAFLRKRTGNKVVILLIWVAYLLADWVAAVAIGLISSSQGSPCGHPDENKDLLPFWAAFLLLHLGGPDSITSFSLEDNELWLRHLLGFILQVVAAAYLFFESLPNKLWIPTTLIFIAGTIKYAERTCALYMASSDRFGGSVLPEPDPGSEYEKVAQRFSAMKKGNLPIRVEIVPEPKRRLWGSKYSVSESVVMDERLLLQTAYGIFDTFKGLIVGHIFSSREREVSRDFFLKRNAQDAFKLIEFELSFMYEVLHTKLAVTRCRLGYLFRVMSFTSELVAFLFFTLMKEHEHRKSDDSITYLLLIGAIILDVVSFIRLIFSDWTVISLKNRWGELVAAFVMKRKRWSGSVSQGSFIHYCLSCRSIRLEHFLVSLGIGDFVDNLVMAMSWSSRKIEDYVLEFIFEELKEKSKGAEDVKAGEMLCSQGRAGAFLKESGHGEMSWSIEHFQYAESLLLWHIASSLCYYRDSESDEDVTDRELCKLLSNYIFYLLVMKPTMLAPVAGNWQLVFQDSCAETKRFFRKSDVLHDLNACEKLLLVNTIGRSTAVKGGKSKSVLFDACILAKQLLELEQSRWKLMCKVWVELMSYAAINCRPTVHAEQPSRGGELLTFIWLMMTHLGLGKQYHEQVSLGKMKMIVGK</sequence>
<dbReference type="InterPro" id="IPR007658">
    <property type="entry name" value="DUF594"/>
</dbReference>
<feature type="transmembrane region" description="Helical" evidence="1">
    <location>
        <begin position="152"/>
        <end position="172"/>
    </location>
</feature>
<dbReference type="Pfam" id="PF04578">
    <property type="entry name" value="DUF594"/>
    <property type="match status" value="1"/>
</dbReference>
<keyword evidence="1" id="KW-1133">Transmembrane helix</keyword>